<accession>A0A9W7FEI2</accession>
<dbReference type="AlphaFoldDB" id="A0A9W7FEI2"/>
<dbReference type="SUPFAM" id="SSF48371">
    <property type="entry name" value="ARM repeat"/>
    <property type="match status" value="1"/>
</dbReference>
<keyword evidence="4" id="KW-1185">Reference proteome</keyword>
<dbReference type="PANTHER" id="PTHR45994">
    <property type="entry name" value="FI21225P1"/>
    <property type="match status" value="1"/>
</dbReference>
<reference evidence="4" key="1">
    <citation type="journal article" date="2023" name="Commun. Biol.">
        <title>Genome analysis of Parmales, the sister group of diatoms, reveals the evolutionary specialization of diatoms from phago-mixotrophs to photoautotrophs.</title>
        <authorList>
            <person name="Ban H."/>
            <person name="Sato S."/>
            <person name="Yoshikawa S."/>
            <person name="Yamada K."/>
            <person name="Nakamura Y."/>
            <person name="Ichinomiya M."/>
            <person name="Sato N."/>
            <person name="Blanc-Mathieu R."/>
            <person name="Endo H."/>
            <person name="Kuwata A."/>
            <person name="Ogata H."/>
        </authorList>
    </citation>
    <scope>NUCLEOTIDE SEQUENCE [LARGE SCALE GENOMIC DNA]</scope>
    <source>
        <strain evidence="4">NIES 3699</strain>
    </source>
</reference>
<evidence type="ECO:0000256" key="1">
    <source>
        <dbReference type="ARBA" id="ARBA00004496"/>
    </source>
</evidence>
<dbReference type="InterPro" id="IPR011989">
    <property type="entry name" value="ARM-like"/>
</dbReference>
<dbReference type="Gene3D" id="1.25.10.10">
    <property type="entry name" value="Leucine-rich Repeat Variant"/>
    <property type="match status" value="1"/>
</dbReference>
<dbReference type="InterPro" id="IPR016024">
    <property type="entry name" value="ARM-type_fold"/>
</dbReference>
<proteinExistence type="predicted"/>
<dbReference type="Proteomes" id="UP001165160">
    <property type="component" value="Unassembled WGS sequence"/>
</dbReference>
<evidence type="ECO:0000256" key="2">
    <source>
        <dbReference type="ARBA" id="ARBA00022490"/>
    </source>
</evidence>
<evidence type="ECO:0008006" key="5">
    <source>
        <dbReference type="Google" id="ProtNLM"/>
    </source>
</evidence>
<evidence type="ECO:0000313" key="3">
    <source>
        <dbReference type="EMBL" id="GMI10690.1"/>
    </source>
</evidence>
<protein>
    <recommendedName>
        <fullName evidence="5">UNC-45/Cro1/She4 central domain-containing protein</fullName>
    </recommendedName>
</protein>
<dbReference type="EMBL" id="BRXX01000420">
    <property type="protein sequence ID" value="GMI10690.1"/>
    <property type="molecule type" value="Genomic_DNA"/>
</dbReference>
<evidence type="ECO:0000313" key="4">
    <source>
        <dbReference type="Proteomes" id="UP001165160"/>
    </source>
</evidence>
<comment type="subcellular location">
    <subcellularLocation>
        <location evidence="1">Cytoplasm</location>
    </subcellularLocation>
</comment>
<gene>
    <name evidence="3" type="ORF">TrVE_jg2340</name>
</gene>
<name>A0A9W7FEI2_9STRA</name>
<keyword evidence="2" id="KW-0963">Cytoplasm</keyword>
<organism evidence="3 4">
    <name type="scientific">Triparma verrucosa</name>
    <dbReference type="NCBI Taxonomy" id="1606542"/>
    <lineage>
        <taxon>Eukaryota</taxon>
        <taxon>Sar</taxon>
        <taxon>Stramenopiles</taxon>
        <taxon>Ochrophyta</taxon>
        <taxon>Bolidophyceae</taxon>
        <taxon>Parmales</taxon>
        <taxon>Triparmaceae</taxon>
        <taxon>Triparma</taxon>
    </lineage>
</organism>
<dbReference type="PANTHER" id="PTHR45994:SF1">
    <property type="entry name" value="FI21225P1"/>
    <property type="match status" value="1"/>
</dbReference>
<sequence length="867" mass="94099">MSNFAKSTQNDLASAAKIFPTDPSGTLKLYTQALSTAESSECHRILNNITLCLIKLNKNEDALQVSSYVTSALSLPFSIPSSAPSFLPAHPPLTVDSNRVQKSSYFFAVLSFPSPRGQTAVKYALTLGKDKSCEDLYKKYVVHSRENVVKDASWAQRVASSGTVAELSSLKSLLTSGEIEITSPSLLRVLLDSPSFFEIAEKLEPKIYLPCILKKLKDDYAKGSTDFASRCAALEDYTILEALCQPCKIAPADKSKLSIKDRGIAIRQELEDQKAVDAKIRKIINDVFKRLKGDVREISIVGAALKSLKEEWKDAATLIGWDGVDTSAEDESKTLEIVEISDDGVGFRLKAVVATAAFMVDKEYGVWMLTTAWPTSVSDVSSSIDTGDITYAAGVIEQAVAHDRGREMFKEVFEGGGAETIMEKEPAKGAVILAKVGVSGGGGVDVVDNALESLDTEGRRGVEAVMLCSGGTKVKDYLCKGKRLTKLVDFGLKAEGVEKYGFAVIICNLCVSVEDLRREAFRDKEFSEEQYDKLLEMSKQKDPNEEKEMDPEANVLKRIRKVVQLNGVRSLVKNLDGGEMIATALCRMSIDQESRGSIIQQGGLTAAIQLSSLEGKAGKSAAHALAKLLVTTDPAMLRSEQLFGAIKPLIKLVDDHESSSLQCFEALLSLTNLAGGEGKGSVAQGIRSVAYAMFSDHDLVRRAATECMSNLLPHQKALEHFSIAEKMRIWITFARDFKGDFETARAAAGGLAMSLHEHPVKLSFIACDDGFATLRELIESGNLELMHRAFVALKCLLTDNDVLPDGVDYADLKPRLEVAAEEIEVYDVLEAFFKNGDAIVNGSGGKGGLGEGARPFIEMAGEILNSK</sequence>
<dbReference type="GO" id="GO:0051879">
    <property type="term" value="F:Hsp90 protein binding"/>
    <property type="evidence" value="ECO:0007669"/>
    <property type="project" value="TreeGrafter"/>
</dbReference>
<comment type="caution">
    <text evidence="3">The sequence shown here is derived from an EMBL/GenBank/DDBJ whole genome shotgun (WGS) entry which is preliminary data.</text>
</comment>
<dbReference type="GO" id="GO:0005737">
    <property type="term" value="C:cytoplasm"/>
    <property type="evidence" value="ECO:0007669"/>
    <property type="project" value="UniProtKB-SubCell"/>
</dbReference>